<dbReference type="Pfam" id="PF17668">
    <property type="entry name" value="Acetyltransf_17"/>
    <property type="match status" value="1"/>
</dbReference>
<dbReference type="GO" id="GO:0034069">
    <property type="term" value="F:aminoglycoside N-acetyltransferase activity"/>
    <property type="evidence" value="ECO:0007669"/>
    <property type="project" value="TreeGrafter"/>
</dbReference>
<dbReference type="GO" id="GO:0030649">
    <property type="term" value="P:aminoglycoside antibiotic catabolic process"/>
    <property type="evidence" value="ECO:0007669"/>
    <property type="project" value="TreeGrafter"/>
</dbReference>
<feature type="domain" description="N-acetyltransferase" evidence="5">
    <location>
        <begin position="6"/>
        <end position="147"/>
    </location>
</feature>
<dbReference type="PANTHER" id="PTHR37817:SF1">
    <property type="entry name" value="N-ACETYLTRANSFERASE EIS"/>
    <property type="match status" value="1"/>
</dbReference>
<accession>A0A9W6SNM8</accession>
<evidence type="ECO:0000313" key="7">
    <source>
        <dbReference type="Proteomes" id="UP001165079"/>
    </source>
</evidence>
<dbReference type="PANTHER" id="PTHR37817">
    <property type="entry name" value="N-ACETYLTRANSFERASE EIS"/>
    <property type="match status" value="1"/>
</dbReference>
<keyword evidence="2 4" id="KW-0808">Transferase</keyword>
<dbReference type="InterPro" id="IPR022902">
    <property type="entry name" value="NAcTrfase_Eis"/>
</dbReference>
<dbReference type="HAMAP" id="MF_01812">
    <property type="entry name" value="Eis"/>
    <property type="match status" value="1"/>
</dbReference>
<dbReference type="Pfam" id="PF13527">
    <property type="entry name" value="Acetyltransf_9"/>
    <property type="match status" value="1"/>
</dbReference>
<proteinExistence type="inferred from homology"/>
<gene>
    <name evidence="6" type="ORF">Afil01_38890</name>
</gene>
<comment type="similarity">
    <text evidence="1 4">Belongs to the acetyltransferase Eis family.</text>
</comment>
<dbReference type="SUPFAM" id="SSF55729">
    <property type="entry name" value="Acyl-CoA N-acyltransferases (Nat)"/>
    <property type="match status" value="1"/>
</dbReference>
<evidence type="ECO:0000259" key="5">
    <source>
        <dbReference type="PROSITE" id="PS51186"/>
    </source>
</evidence>
<dbReference type="InterPro" id="IPR041380">
    <property type="entry name" value="Acetyltransf_17"/>
</dbReference>
<feature type="active site" description="Proton acceptor; via carboxylate" evidence="4">
    <location>
        <position position="407"/>
    </location>
</feature>
<reference evidence="6" key="1">
    <citation type="submission" date="2023-03" db="EMBL/GenBank/DDBJ databases">
        <title>Actinorhabdospora filicis NBRC 111898.</title>
        <authorList>
            <person name="Ichikawa N."/>
            <person name="Sato H."/>
            <person name="Tonouchi N."/>
        </authorList>
    </citation>
    <scope>NUCLEOTIDE SEQUENCE</scope>
    <source>
        <strain evidence="6">NBRC 111898</strain>
    </source>
</reference>
<dbReference type="InterPro" id="IPR036527">
    <property type="entry name" value="SCP2_sterol-bd_dom_sf"/>
</dbReference>
<evidence type="ECO:0000256" key="1">
    <source>
        <dbReference type="ARBA" id="ARBA00009213"/>
    </source>
</evidence>
<evidence type="ECO:0000256" key="3">
    <source>
        <dbReference type="ARBA" id="ARBA00023315"/>
    </source>
</evidence>
<keyword evidence="3 4" id="KW-0012">Acyltransferase</keyword>
<comment type="subunit">
    <text evidence="4">Homohexamer; trimer of dimers.</text>
</comment>
<dbReference type="Gene3D" id="3.40.630.30">
    <property type="match status" value="2"/>
</dbReference>
<dbReference type="InterPro" id="IPR000182">
    <property type="entry name" value="GNAT_dom"/>
</dbReference>
<dbReference type="InterPro" id="IPR016181">
    <property type="entry name" value="Acyl_CoA_acyltransferase"/>
</dbReference>
<dbReference type="Pfam" id="PF13530">
    <property type="entry name" value="SCP2_2"/>
    <property type="match status" value="1"/>
</dbReference>
<dbReference type="Gene3D" id="3.30.1050.10">
    <property type="entry name" value="SCP2 sterol-binding domain"/>
    <property type="match status" value="1"/>
</dbReference>
<dbReference type="CDD" id="cd04301">
    <property type="entry name" value="NAT_SF"/>
    <property type="match status" value="1"/>
</dbReference>
<protein>
    <submittedName>
        <fullName evidence="6">UPF0256 protein</fullName>
    </submittedName>
</protein>
<evidence type="ECO:0000313" key="6">
    <source>
        <dbReference type="EMBL" id="GLZ79082.1"/>
    </source>
</evidence>
<evidence type="ECO:0000256" key="2">
    <source>
        <dbReference type="ARBA" id="ARBA00022679"/>
    </source>
</evidence>
<dbReference type="PROSITE" id="PS51186">
    <property type="entry name" value="GNAT"/>
    <property type="match status" value="1"/>
</dbReference>
<keyword evidence="7" id="KW-1185">Reference proteome</keyword>
<evidence type="ECO:0000256" key="4">
    <source>
        <dbReference type="HAMAP-Rule" id="MF_01812"/>
    </source>
</evidence>
<dbReference type="RefSeq" id="WP_285664213.1">
    <property type="nucleotide sequence ID" value="NZ_BSTX01000002.1"/>
</dbReference>
<dbReference type="InterPro" id="IPR025559">
    <property type="entry name" value="Eis_dom"/>
</dbReference>
<feature type="binding site" evidence="4">
    <location>
        <begin position="91"/>
        <end position="96"/>
    </location>
    <ligand>
        <name>acetyl-CoA</name>
        <dbReference type="ChEBI" id="CHEBI:57288"/>
    </ligand>
</feature>
<dbReference type="SUPFAM" id="SSF55718">
    <property type="entry name" value="SCP-like"/>
    <property type="match status" value="1"/>
</dbReference>
<dbReference type="NCBIfam" id="NF002367">
    <property type="entry name" value="PRK01346.1-4"/>
    <property type="match status" value="1"/>
</dbReference>
<comment type="caution">
    <text evidence="4">Lacks conserved residue(s) required for the propagation of feature annotation.</text>
</comment>
<dbReference type="AlphaFoldDB" id="A0A9W6SNM8"/>
<dbReference type="EMBL" id="BSTX01000002">
    <property type="protein sequence ID" value="GLZ79082.1"/>
    <property type="molecule type" value="Genomic_DNA"/>
</dbReference>
<feature type="active site" description="Proton donor" evidence="4">
    <location>
        <position position="121"/>
    </location>
</feature>
<sequence>MSVSPITLRVAVADDLPAITECFSSSFLFDDNPDFKAGIAFVWDPERWLVAEEEGRVVGTGAIFTRDMTVPGAVIPAAHITAISVRPDARRRGTLGQLMRRQFTDATESIAVLWASQTQLYRRYGYRDAADSCTYEGDLRLLGIPDTAVPGRIREISLERAAELLPPLFDTAAAARPGMSSRDEAWWKRHLNDPASQRHGASALRVLVHENAEGVIDGYALWRVNISWTVRGAEHQSVIQELIAPETSAYLALWQWFAGLDMAPMFLLRRGAAMDERLRHLVGEPRQLQPRVNETLWVRVLDVPRALAARGYGRDLDVVLEVTDRLVEANRGRFRLTVKGDLVTCERTEDPADLSLDVDVLGGVYLGGRSLALYASLGEVTEHTDGALHATATAFSWPVAPHAVELF</sequence>
<dbReference type="Proteomes" id="UP001165079">
    <property type="component" value="Unassembled WGS sequence"/>
</dbReference>
<feature type="binding site" evidence="4">
    <location>
        <begin position="83"/>
        <end position="85"/>
    </location>
    <ligand>
        <name>acetyl-CoA</name>
        <dbReference type="ChEBI" id="CHEBI:57288"/>
    </ligand>
</feature>
<organism evidence="6 7">
    <name type="scientific">Actinorhabdospora filicis</name>
    <dbReference type="NCBI Taxonomy" id="1785913"/>
    <lineage>
        <taxon>Bacteria</taxon>
        <taxon>Bacillati</taxon>
        <taxon>Actinomycetota</taxon>
        <taxon>Actinomycetes</taxon>
        <taxon>Micromonosporales</taxon>
        <taxon>Micromonosporaceae</taxon>
        <taxon>Actinorhabdospora</taxon>
    </lineage>
</organism>
<dbReference type="InterPro" id="IPR051554">
    <property type="entry name" value="Acetyltransferase_Eis"/>
</dbReference>
<name>A0A9W6SNM8_9ACTN</name>
<comment type="caution">
    <text evidence="6">The sequence shown here is derived from an EMBL/GenBank/DDBJ whole genome shotgun (WGS) entry which is preliminary data.</text>
</comment>